<accession>A0A7K9CVE9</accession>
<dbReference type="AlphaFoldDB" id="A0A7K9CVE9"/>
<evidence type="ECO:0000256" key="3">
    <source>
        <dbReference type="ARBA" id="ARBA00036527"/>
    </source>
</evidence>
<feature type="non-terminal residue" evidence="7">
    <location>
        <position position="119"/>
    </location>
</feature>
<dbReference type="Gene3D" id="3.40.50.12780">
    <property type="entry name" value="N-terminal domain of ligase-like"/>
    <property type="match status" value="1"/>
</dbReference>
<comment type="caution">
    <text evidence="7">The sequence shown here is derived from an EMBL/GenBank/DDBJ whole genome shotgun (WGS) entry which is preliminary data.</text>
</comment>
<dbReference type="PANTHER" id="PTHR43107:SF4">
    <property type="entry name" value="LONG-CHAIN FATTY ACID TRANSPORT PROTEIN 2"/>
    <property type="match status" value="1"/>
</dbReference>
<dbReference type="GO" id="GO:0005886">
    <property type="term" value="C:plasma membrane"/>
    <property type="evidence" value="ECO:0007669"/>
    <property type="project" value="TreeGrafter"/>
</dbReference>
<evidence type="ECO:0000256" key="5">
    <source>
        <dbReference type="ARBA" id="ARBA00048666"/>
    </source>
</evidence>
<dbReference type="PANTHER" id="PTHR43107">
    <property type="entry name" value="LONG-CHAIN FATTY ACID TRANSPORT PROTEIN"/>
    <property type="match status" value="1"/>
</dbReference>
<evidence type="ECO:0000256" key="2">
    <source>
        <dbReference type="ARBA" id="ARBA00022598"/>
    </source>
</evidence>
<dbReference type="GO" id="GO:0005789">
    <property type="term" value="C:endoplasmic reticulum membrane"/>
    <property type="evidence" value="ECO:0007669"/>
    <property type="project" value="TreeGrafter"/>
</dbReference>
<dbReference type="SUPFAM" id="SSF56801">
    <property type="entry name" value="Acetyl-CoA synthetase-like"/>
    <property type="match status" value="1"/>
</dbReference>
<dbReference type="Proteomes" id="UP000518305">
    <property type="component" value="Unassembled WGS sequence"/>
</dbReference>
<reference evidence="7 8" key="1">
    <citation type="submission" date="2019-09" db="EMBL/GenBank/DDBJ databases">
        <title>Bird 10,000 Genomes (B10K) Project - Family phase.</title>
        <authorList>
            <person name="Zhang G."/>
        </authorList>
    </citation>
    <scope>NUCLEOTIDE SEQUENCE [LARGE SCALE GENOMIC DNA]</scope>
    <source>
        <strain evidence="7">B10K-DU-001-23</strain>
        <tissue evidence="7">Muscle</tissue>
    </source>
</reference>
<comment type="catalytic activity">
    <reaction evidence="3">
        <text>a very long-chain fatty acid + ATP + CoA = a very long-chain fatty acyl-CoA + AMP + diphosphate</text>
        <dbReference type="Rhea" id="RHEA:54536"/>
        <dbReference type="ChEBI" id="CHEBI:30616"/>
        <dbReference type="ChEBI" id="CHEBI:33019"/>
        <dbReference type="ChEBI" id="CHEBI:57287"/>
        <dbReference type="ChEBI" id="CHEBI:58950"/>
        <dbReference type="ChEBI" id="CHEBI:138261"/>
        <dbReference type="ChEBI" id="CHEBI:456215"/>
    </reaction>
    <physiologicalReaction direction="left-to-right" evidence="3">
        <dbReference type="Rhea" id="RHEA:54537"/>
    </physiologicalReaction>
</comment>
<evidence type="ECO:0000313" key="7">
    <source>
        <dbReference type="EMBL" id="NXG55700.1"/>
    </source>
</evidence>
<dbReference type="InterPro" id="IPR042099">
    <property type="entry name" value="ANL_N_sf"/>
</dbReference>
<dbReference type="InterPro" id="IPR000873">
    <property type="entry name" value="AMP-dep_synth/lig_dom"/>
</dbReference>
<dbReference type="Pfam" id="PF00501">
    <property type="entry name" value="AMP-binding"/>
    <property type="match status" value="1"/>
</dbReference>
<feature type="domain" description="AMP-dependent synthetase/ligase" evidence="6">
    <location>
        <begin position="15"/>
        <end position="112"/>
    </location>
</feature>
<evidence type="ECO:0000256" key="4">
    <source>
        <dbReference type="ARBA" id="ARBA00041297"/>
    </source>
</evidence>
<keyword evidence="2" id="KW-0436">Ligase</keyword>
<dbReference type="EMBL" id="VWZJ01001600">
    <property type="protein sequence ID" value="NXG55700.1"/>
    <property type="molecule type" value="Genomic_DNA"/>
</dbReference>
<evidence type="ECO:0000259" key="6">
    <source>
        <dbReference type="Pfam" id="PF00501"/>
    </source>
</evidence>
<dbReference type="GO" id="GO:0044539">
    <property type="term" value="P:long-chain fatty acid import into cell"/>
    <property type="evidence" value="ECO:0007669"/>
    <property type="project" value="TreeGrafter"/>
</dbReference>
<comment type="catalytic activity">
    <reaction evidence="5">
        <text>tetracosanoate + ATP + CoA = tetracosanoyl-CoA + AMP + diphosphate</text>
        <dbReference type="Rhea" id="RHEA:33639"/>
        <dbReference type="ChEBI" id="CHEBI:30616"/>
        <dbReference type="ChEBI" id="CHEBI:31014"/>
        <dbReference type="ChEBI" id="CHEBI:33019"/>
        <dbReference type="ChEBI" id="CHEBI:57287"/>
        <dbReference type="ChEBI" id="CHEBI:65052"/>
        <dbReference type="ChEBI" id="CHEBI:456215"/>
    </reaction>
    <physiologicalReaction direction="left-to-right" evidence="5">
        <dbReference type="Rhea" id="RHEA:33640"/>
    </physiologicalReaction>
</comment>
<dbReference type="GO" id="GO:0004467">
    <property type="term" value="F:long-chain fatty acid-CoA ligase activity"/>
    <property type="evidence" value="ECO:0007669"/>
    <property type="project" value="TreeGrafter"/>
</dbReference>
<name>A0A7K9CVE9_9AVES</name>
<dbReference type="OrthoDB" id="288590at2759"/>
<feature type="non-terminal residue" evidence="7">
    <location>
        <position position="1"/>
    </location>
</feature>
<dbReference type="GO" id="GO:0008206">
    <property type="term" value="P:bile acid metabolic process"/>
    <property type="evidence" value="ECO:0007669"/>
    <property type="project" value="TreeGrafter"/>
</dbReference>
<gene>
    <name evidence="7" type="primary">Slc27a2_3</name>
    <name evidence="7" type="ORF">HEMCOM_R14934</name>
</gene>
<dbReference type="GO" id="GO:0005324">
    <property type="term" value="F:long-chain fatty acid transmembrane transporter activity"/>
    <property type="evidence" value="ECO:0007669"/>
    <property type="project" value="TreeGrafter"/>
</dbReference>
<keyword evidence="8" id="KW-1185">Reference proteome</keyword>
<evidence type="ECO:0000256" key="1">
    <source>
        <dbReference type="ARBA" id="ARBA00006432"/>
    </source>
</evidence>
<proteinExistence type="inferred from homology"/>
<protein>
    <recommendedName>
        <fullName evidence="4">Long-chain-fatty-acid--CoA ligase</fullName>
    </recommendedName>
</protein>
<evidence type="ECO:0000313" key="8">
    <source>
        <dbReference type="Proteomes" id="UP000518305"/>
    </source>
</evidence>
<organism evidence="7 8">
    <name type="scientific">Hemiprocne comata</name>
    <dbReference type="NCBI Taxonomy" id="243314"/>
    <lineage>
        <taxon>Eukaryota</taxon>
        <taxon>Metazoa</taxon>
        <taxon>Chordata</taxon>
        <taxon>Craniata</taxon>
        <taxon>Vertebrata</taxon>
        <taxon>Euteleostomi</taxon>
        <taxon>Archelosauria</taxon>
        <taxon>Archosauria</taxon>
        <taxon>Dinosauria</taxon>
        <taxon>Saurischia</taxon>
        <taxon>Theropoda</taxon>
        <taxon>Coelurosauria</taxon>
        <taxon>Aves</taxon>
        <taxon>Neognathae</taxon>
        <taxon>Neoaves</taxon>
        <taxon>Strisores</taxon>
        <taxon>Apodiformes</taxon>
        <taxon>Apodidae</taxon>
        <taxon>Hemiprocninae</taxon>
        <taxon>Hemiprocne</taxon>
    </lineage>
</organism>
<comment type="similarity">
    <text evidence="1">Belongs to the ATP-dependent AMP-binding enzyme family.</text>
</comment>
<sequence length="119" mass="13263">RRLARRPPVTLLGVFQENVRRRPHQVLLRFQEEVYTFQDLDRWSNRVARALSLSLSPRPGQPVAVLLPNHPSYVWTWVALAKLGCPMACVNCNVRGRALRHAVGAAGATFLLASPGELG</sequence>